<evidence type="ECO:0000313" key="3">
    <source>
        <dbReference type="Proteomes" id="UP000499080"/>
    </source>
</evidence>
<reference evidence="2 3" key="1">
    <citation type="journal article" date="2019" name="Sci. Rep.">
        <title>Orb-weaving spider Araneus ventricosus genome elucidates the spidroin gene catalogue.</title>
        <authorList>
            <person name="Kono N."/>
            <person name="Nakamura H."/>
            <person name="Ohtoshi R."/>
            <person name="Moran D.A.P."/>
            <person name="Shinohara A."/>
            <person name="Yoshida Y."/>
            <person name="Fujiwara M."/>
            <person name="Mori M."/>
            <person name="Tomita M."/>
            <person name="Arakawa K."/>
        </authorList>
    </citation>
    <scope>NUCLEOTIDE SEQUENCE [LARGE SCALE GENOMIC DNA]</scope>
</reference>
<evidence type="ECO:0000313" key="2">
    <source>
        <dbReference type="EMBL" id="GBM63490.1"/>
    </source>
</evidence>
<evidence type="ECO:0000256" key="1">
    <source>
        <dbReference type="SAM" id="MobiDB-lite"/>
    </source>
</evidence>
<feature type="region of interest" description="Disordered" evidence="1">
    <location>
        <begin position="107"/>
        <end position="127"/>
    </location>
</feature>
<protein>
    <submittedName>
        <fullName evidence="2">Uncharacterized protein</fullName>
    </submittedName>
</protein>
<dbReference type="Proteomes" id="UP000499080">
    <property type="component" value="Unassembled WGS sequence"/>
</dbReference>
<dbReference type="AlphaFoldDB" id="A0A4Y2HDW4"/>
<dbReference type="EMBL" id="BGPR01001870">
    <property type="protein sequence ID" value="GBM63490.1"/>
    <property type="molecule type" value="Genomic_DNA"/>
</dbReference>
<name>A0A4Y2HDW4_ARAVE</name>
<gene>
    <name evidence="2" type="ORF">AVEN_205838_1</name>
</gene>
<comment type="caution">
    <text evidence="2">The sequence shown here is derived from an EMBL/GenBank/DDBJ whole genome shotgun (WGS) entry which is preliminary data.</text>
</comment>
<accession>A0A4Y2HDW4</accession>
<organism evidence="2 3">
    <name type="scientific">Araneus ventricosus</name>
    <name type="common">Orbweaver spider</name>
    <name type="synonym">Epeira ventricosa</name>
    <dbReference type="NCBI Taxonomy" id="182803"/>
    <lineage>
        <taxon>Eukaryota</taxon>
        <taxon>Metazoa</taxon>
        <taxon>Ecdysozoa</taxon>
        <taxon>Arthropoda</taxon>
        <taxon>Chelicerata</taxon>
        <taxon>Arachnida</taxon>
        <taxon>Araneae</taxon>
        <taxon>Araneomorphae</taxon>
        <taxon>Entelegynae</taxon>
        <taxon>Araneoidea</taxon>
        <taxon>Araneidae</taxon>
        <taxon>Araneus</taxon>
    </lineage>
</organism>
<sequence>MAGVLMTINGHGPTPSKEILTITGGGSQPLPLLSPRPGARTRLLFWLPLNHVLVVPPGGSRDTRTSGYTLALPKHHGQLNDSRCNSSITEAGVLIAYHQATARPLPNDVRTITGPSITIPPGEASAR</sequence>
<proteinExistence type="predicted"/>
<keyword evidence="3" id="KW-1185">Reference proteome</keyword>